<name>A0A8H9GHQ2_9MICO</name>
<dbReference type="Gene3D" id="3.40.309.10">
    <property type="entry name" value="Aldehyde Dehydrogenase, Chain A, domain 2"/>
    <property type="match status" value="1"/>
</dbReference>
<feature type="domain" description="Aldehyde dehydrogenase" evidence="6">
    <location>
        <begin position="42"/>
        <end position="496"/>
    </location>
</feature>
<reference evidence="7" key="2">
    <citation type="submission" date="2020-09" db="EMBL/GenBank/DDBJ databases">
        <authorList>
            <person name="Sun Q."/>
            <person name="Ohkuma M."/>
        </authorList>
    </citation>
    <scope>NUCLEOTIDE SEQUENCE</scope>
    <source>
        <strain evidence="7">JCM 3051</strain>
    </source>
</reference>
<accession>A0A8H9GHQ2</accession>
<dbReference type="InterPro" id="IPR016161">
    <property type="entry name" value="Ald_DH/histidinol_DH"/>
</dbReference>
<dbReference type="FunFam" id="3.40.605.10:FF:000026">
    <property type="entry name" value="Aldehyde dehydrogenase, putative"/>
    <property type="match status" value="1"/>
</dbReference>
<evidence type="ECO:0000313" key="7">
    <source>
        <dbReference type="EMBL" id="GGM29092.1"/>
    </source>
</evidence>
<dbReference type="PANTHER" id="PTHR43353">
    <property type="entry name" value="SUCCINATE-SEMIALDEHYDE DEHYDROGENASE, MITOCHONDRIAL"/>
    <property type="match status" value="1"/>
</dbReference>
<evidence type="ECO:0000256" key="1">
    <source>
        <dbReference type="ARBA" id="ARBA00009986"/>
    </source>
</evidence>
<dbReference type="PANTHER" id="PTHR43353:SF5">
    <property type="entry name" value="SUCCINATE-SEMIALDEHYDE DEHYDROGENASE, MITOCHONDRIAL"/>
    <property type="match status" value="1"/>
</dbReference>
<sequence length="500" mass="52653">MNTISAHASNDTRASDPERTARDLGVDPRLFLGGRRQDGSAGQTIVVENPATGAALTEVASATPEDALAALDAADAVQESWAATAPRERGEILRRAYQILTDRSGELARIITLEMGKSLDESRGEVAYGADYLRWFSEEAVRISGEWKVNAAGTARVLTMRQPVGPSLLITPWNAPLAMPARKIGPAVAAGCTMILKPAAQTPLTALFLAEALAEAGLPEGVLSVLPTSDAGGLTDALFADDRLRKVSFTGSTEVGRMLLRKSADHVLRTSMELGGNAPFIVCSDADVDAAVDGAMLAKIRNNGEACVAANRFLVHADVAEEFSAKFADRMRTLRTGDGSEPGVQVGLLIDAAQRDKVAGLVADAIAQGGRLVTGGSSPEGTGYFFAPTVLTDVPANARINSEEIFGPVAPIRVFHDDDEAIRIANDTEFGLVAYLYTQDVSRAVRLSERLQTGMVGLNRGLVSDPAAPFGGVKQSGMGREGGSTGIDEYLETKYVALAV</sequence>
<comment type="similarity">
    <text evidence="1 4">Belongs to the aldehyde dehydrogenase family.</text>
</comment>
<gene>
    <name evidence="7" type="primary">gabD</name>
    <name evidence="7" type="ORF">GCM10010102_26110</name>
</gene>
<dbReference type="InterPro" id="IPR029510">
    <property type="entry name" value="Ald_DH_CS_GLU"/>
</dbReference>
<evidence type="ECO:0000313" key="8">
    <source>
        <dbReference type="Proteomes" id="UP000655589"/>
    </source>
</evidence>
<evidence type="ECO:0000256" key="5">
    <source>
        <dbReference type="SAM" id="MobiDB-lite"/>
    </source>
</evidence>
<evidence type="ECO:0000256" key="3">
    <source>
        <dbReference type="PROSITE-ProRule" id="PRU10007"/>
    </source>
</evidence>
<dbReference type="EMBL" id="BMPT01000010">
    <property type="protein sequence ID" value="GGM29092.1"/>
    <property type="molecule type" value="Genomic_DNA"/>
</dbReference>
<evidence type="ECO:0000259" key="6">
    <source>
        <dbReference type="Pfam" id="PF00171"/>
    </source>
</evidence>
<dbReference type="Pfam" id="PF00171">
    <property type="entry name" value="Aldedh"/>
    <property type="match status" value="1"/>
</dbReference>
<dbReference type="Proteomes" id="UP000655589">
    <property type="component" value="Unassembled WGS sequence"/>
</dbReference>
<dbReference type="SUPFAM" id="SSF53720">
    <property type="entry name" value="ALDH-like"/>
    <property type="match status" value="1"/>
</dbReference>
<dbReference type="InterPro" id="IPR016163">
    <property type="entry name" value="Ald_DH_C"/>
</dbReference>
<keyword evidence="8" id="KW-1185">Reference proteome</keyword>
<feature type="region of interest" description="Disordered" evidence="5">
    <location>
        <begin position="1"/>
        <end position="27"/>
    </location>
</feature>
<dbReference type="GO" id="GO:0004777">
    <property type="term" value="F:succinate-semialdehyde dehydrogenase (NAD+) activity"/>
    <property type="evidence" value="ECO:0007669"/>
    <property type="project" value="TreeGrafter"/>
</dbReference>
<proteinExistence type="inferred from homology"/>
<dbReference type="CDD" id="cd07103">
    <property type="entry name" value="ALDH_F5_SSADH_GabD"/>
    <property type="match status" value="1"/>
</dbReference>
<protein>
    <submittedName>
        <fullName evidence="7">NAD-dependent succinate-semialdehyde dehydrogenase</fullName>
    </submittedName>
</protein>
<evidence type="ECO:0000256" key="4">
    <source>
        <dbReference type="RuleBase" id="RU003345"/>
    </source>
</evidence>
<feature type="compositionally biased region" description="Polar residues" evidence="5">
    <location>
        <begin position="1"/>
        <end position="12"/>
    </location>
</feature>
<keyword evidence="2 4" id="KW-0560">Oxidoreductase</keyword>
<dbReference type="FunFam" id="3.40.605.10:FF:000007">
    <property type="entry name" value="NAD/NADP-dependent betaine aldehyde dehydrogenase"/>
    <property type="match status" value="1"/>
</dbReference>
<dbReference type="InterPro" id="IPR050740">
    <property type="entry name" value="Aldehyde_DH_Superfamily"/>
</dbReference>
<feature type="active site" evidence="3">
    <location>
        <position position="273"/>
    </location>
</feature>
<organism evidence="7 8">
    <name type="scientific">Promicromonospora citrea</name>
    <dbReference type="NCBI Taxonomy" id="43677"/>
    <lineage>
        <taxon>Bacteria</taxon>
        <taxon>Bacillati</taxon>
        <taxon>Actinomycetota</taxon>
        <taxon>Actinomycetes</taxon>
        <taxon>Micrococcales</taxon>
        <taxon>Promicromonosporaceae</taxon>
        <taxon>Promicromonospora</taxon>
    </lineage>
</organism>
<dbReference type="RefSeq" id="WP_171107574.1">
    <property type="nucleotide sequence ID" value="NZ_BMPT01000010.1"/>
</dbReference>
<dbReference type="PROSITE" id="PS00687">
    <property type="entry name" value="ALDEHYDE_DEHYDR_GLU"/>
    <property type="match status" value="1"/>
</dbReference>
<dbReference type="AlphaFoldDB" id="A0A8H9GHQ2"/>
<reference evidence="7" key="1">
    <citation type="journal article" date="2014" name="Int. J. Syst. Evol. Microbiol.">
        <title>Complete genome sequence of Corynebacterium casei LMG S-19264T (=DSM 44701T), isolated from a smear-ripened cheese.</title>
        <authorList>
            <consortium name="US DOE Joint Genome Institute (JGI-PGF)"/>
            <person name="Walter F."/>
            <person name="Albersmeier A."/>
            <person name="Kalinowski J."/>
            <person name="Ruckert C."/>
        </authorList>
    </citation>
    <scope>NUCLEOTIDE SEQUENCE</scope>
    <source>
        <strain evidence="7">JCM 3051</strain>
    </source>
</reference>
<dbReference type="Gene3D" id="3.40.605.10">
    <property type="entry name" value="Aldehyde Dehydrogenase, Chain A, domain 1"/>
    <property type="match status" value="1"/>
</dbReference>
<dbReference type="GO" id="GO:0009450">
    <property type="term" value="P:gamma-aminobutyric acid catabolic process"/>
    <property type="evidence" value="ECO:0007669"/>
    <property type="project" value="TreeGrafter"/>
</dbReference>
<feature type="compositionally biased region" description="Basic and acidic residues" evidence="5">
    <location>
        <begin position="13"/>
        <end position="26"/>
    </location>
</feature>
<comment type="caution">
    <text evidence="7">The sequence shown here is derived from an EMBL/GenBank/DDBJ whole genome shotgun (WGS) entry which is preliminary data.</text>
</comment>
<dbReference type="InterPro" id="IPR015590">
    <property type="entry name" value="Aldehyde_DH_dom"/>
</dbReference>
<dbReference type="FunFam" id="3.40.309.10:FF:000004">
    <property type="entry name" value="Succinate-semialdehyde dehydrogenase I"/>
    <property type="match status" value="1"/>
</dbReference>
<evidence type="ECO:0000256" key="2">
    <source>
        <dbReference type="ARBA" id="ARBA00023002"/>
    </source>
</evidence>
<dbReference type="InterPro" id="IPR016162">
    <property type="entry name" value="Ald_DH_N"/>
</dbReference>